<dbReference type="Proteomes" id="UP001377168">
    <property type="component" value="Unassembled WGS sequence"/>
</dbReference>
<dbReference type="EC" id="3.5.3.18" evidence="1"/>
<dbReference type="EMBL" id="JBBKAJ010000022">
    <property type="protein sequence ID" value="MEJ8632700.1"/>
    <property type="molecule type" value="Genomic_DNA"/>
</dbReference>
<reference evidence="1" key="1">
    <citation type="submission" date="2024-03" db="EMBL/GenBank/DDBJ databases">
        <title>Novel Streptomyces species of biotechnological and ecological value are a feature of Machair soil.</title>
        <authorList>
            <person name="Prole J.R."/>
            <person name="Goodfellow M."/>
            <person name="Allenby N."/>
            <person name="Ward A.C."/>
        </authorList>
    </citation>
    <scope>NUCLEOTIDE SEQUENCE</scope>
    <source>
        <strain evidence="1">MS2.AVA.5</strain>
    </source>
</reference>
<sequence length="283" mass="30583">MNAVTPDRAAEGGTTGRTATPRHYLMCAPTHFTVSYAINPWMEPSKPVDTALAVVQWERLRALYERLGHRVDLIEPVAGLPDMVYAANGATVVDGKVLGARFRNAERAAEGPAYLDWFRAAGYTAVHDPEQVNEGEGDFLLTDSFILAGQGFRTSPEAHAEAQKFFGRPVIGLELVDPAYYHLDTALSVLAGDEVMYYPEAFSADSRAVLERLFPYALLATAEDASVLGLNAVSDGRHVVLPQAATQLAEQLSARGFEPLGVDLSELLKGGGSVKCCTLTLRE</sequence>
<organism evidence="1 2">
    <name type="scientific">Streptomyces achmelvichensis</name>
    <dbReference type="NCBI Taxonomy" id="3134111"/>
    <lineage>
        <taxon>Bacteria</taxon>
        <taxon>Bacillati</taxon>
        <taxon>Actinomycetota</taxon>
        <taxon>Actinomycetes</taxon>
        <taxon>Kitasatosporales</taxon>
        <taxon>Streptomycetaceae</taxon>
        <taxon>Streptomyces</taxon>
    </lineage>
</organism>
<evidence type="ECO:0000313" key="2">
    <source>
        <dbReference type="Proteomes" id="UP001377168"/>
    </source>
</evidence>
<accession>A0ACC6PMZ7</accession>
<keyword evidence="2" id="KW-1185">Reference proteome</keyword>
<comment type="caution">
    <text evidence="1">The sequence shown here is derived from an EMBL/GenBank/DDBJ whole genome shotgun (WGS) entry which is preliminary data.</text>
</comment>
<evidence type="ECO:0000313" key="1">
    <source>
        <dbReference type="EMBL" id="MEJ8632700.1"/>
    </source>
</evidence>
<name>A0ACC6PMZ7_9ACTN</name>
<keyword evidence="1" id="KW-0378">Hydrolase</keyword>
<gene>
    <name evidence="1" type="primary">ddaH</name>
    <name evidence="1" type="ORF">WKI67_04755</name>
</gene>
<protein>
    <submittedName>
        <fullName evidence="1">Dimethylargininase</fullName>
        <ecNumber evidence="1">3.5.3.18</ecNumber>
    </submittedName>
</protein>
<proteinExistence type="predicted"/>